<feature type="repeat" description="WD" evidence="5">
    <location>
        <begin position="37"/>
        <end position="62"/>
    </location>
</feature>
<dbReference type="PROSITE" id="PS50294">
    <property type="entry name" value="WD_REPEATS_REGION"/>
    <property type="match status" value="1"/>
</dbReference>
<dbReference type="GO" id="GO:0048188">
    <property type="term" value="C:Set1C/COMPASS complex"/>
    <property type="evidence" value="ECO:0007669"/>
    <property type="project" value="InterPro"/>
</dbReference>
<feature type="region of interest" description="Disordered" evidence="6">
    <location>
        <begin position="415"/>
        <end position="434"/>
    </location>
</feature>
<sequence>MQQLLNPFAQKYPEANEGSFQTEAAAINFNPSGPYAGHYLAAGNFDGTVNVWDVETRGVARTLRGHVKAVGGLSWSRNNRYLLTASLDSTCIVWDLSVLPQPSLRPTNPLGAGSSTASSSHQRVATIRLDAPVATAQFHPRTTLVVLATLTCNEIVLIDRRKGGGKWVLQDITEAEVGQAGDEDEAEGSQKKGALCCASFSPCGSRIYAGTTKGKILTIDPVTRYVTHRLPVTGSAIRSIIFDASGRHLLTSATDRALRLLSVSPDSGALTASHRFQDQVNRTPWHAIGFNPDSELVMGGAGHKAAHNIFVWDRESGVLLKVLEGPKESLGDCEWHPTRPIIASTTTSGDVQIWQTTAPDNWAAFAPGFEELEENVEYDEREDEFDIEDESELTRRKDLEEDIDIDIMRKDDSYPRRPDPIISLPPKPAGAATPTDEKMIAAEAERDQAVKLARVVYDWVGGAEGAGDGDTWEGFYLSLDLISPDPELEALSVE</sequence>
<dbReference type="EMBL" id="JAKWFO010000005">
    <property type="protein sequence ID" value="KAI9637092.1"/>
    <property type="molecule type" value="Genomic_DNA"/>
</dbReference>
<keyword evidence="8" id="KW-1185">Reference proteome</keyword>
<dbReference type="RefSeq" id="XP_052946869.1">
    <property type="nucleotide sequence ID" value="XM_053093618.1"/>
</dbReference>
<name>A0AA38LTQ4_9TREE</name>
<dbReference type="PROSITE" id="PS50082">
    <property type="entry name" value="WD_REPEATS_2"/>
    <property type="match status" value="2"/>
</dbReference>
<dbReference type="InterPro" id="IPR001680">
    <property type="entry name" value="WD40_rpt"/>
</dbReference>
<dbReference type="InterPro" id="IPR037850">
    <property type="entry name" value="RBBP5/Swd1"/>
</dbReference>
<proteinExistence type="predicted"/>
<dbReference type="InterPro" id="IPR036322">
    <property type="entry name" value="WD40_repeat_dom_sf"/>
</dbReference>
<evidence type="ECO:0000313" key="8">
    <source>
        <dbReference type="Proteomes" id="UP001164286"/>
    </source>
</evidence>
<dbReference type="PANTHER" id="PTHR44040">
    <property type="entry name" value="RETINOBLASTOMA-BINDING PROTEIN 5"/>
    <property type="match status" value="1"/>
</dbReference>
<feature type="repeat" description="WD" evidence="5">
    <location>
        <begin position="63"/>
        <end position="97"/>
    </location>
</feature>
<evidence type="ECO:0000256" key="4">
    <source>
        <dbReference type="ARBA" id="ARBA00023242"/>
    </source>
</evidence>
<keyword evidence="2 5" id="KW-0853">WD repeat</keyword>
<reference evidence="7" key="1">
    <citation type="journal article" date="2022" name="G3 (Bethesda)">
        <title>High quality genome of the basidiomycete yeast Dioszegia hungarica PDD-24b-2 isolated from cloud water.</title>
        <authorList>
            <person name="Jarrige D."/>
            <person name="Haridas S."/>
            <person name="Bleykasten-Grosshans C."/>
            <person name="Joly M."/>
            <person name="Nadalig T."/>
            <person name="Sancelme M."/>
            <person name="Vuilleumier S."/>
            <person name="Grigoriev I.V."/>
            <person name="Amato P."/>
            <person name="Bringel F."/>
        </authorList>
    </citation>
    <scope>NUCLEOTIDE SEQUENCE</scope>
    <source>
        <strain evidence="7">PDD-24b-2</strain>
    </source>
</reference>
<comment type="subcellular location">
    <subcellularLocation>
        <location evidence="1">Nucleus</location>
    </subcellularLocation>
</comment>
<keyword evidence="4" id="KW-0539">Nucleus</keyword>
<accession>A0AA38LTQ4</accession>
<dbReference type="Pfam" id="PF00400">
    <property type="entry name" value="WD40"/>
    <property type="match status" value="3"/>
</dbReference>
<evidence type="ECO:0000313" key="7">
    <source>
        <dbReference type="EMBL" id="KAI9637092.1"/>
    </source>
</evidence>
<keyword evidence="3" id="KW-0677">Repeat</keyword>
<dbReference type="PANTHER" id="PTHR44040:SF1">
    <property type="entry name" value="RETINOBLASTOMA-BINDING PROTEIN 5"/>
    <property type="match status" value="1"/>
</dbReference>
<evidence type="ECO:0000256" key="1">
    <source>
        <dbReference type="ARBA" id="ARBA00004123"/>
    </source>
</evidence>
<gene>
    <name evidence="7" type="ORF">MKK02DRAFT_45800</name>
</gene>
<dbReference type="PROSITE" id="PS00678">
    <property type="entry name" value="WD_REPEATS_1"/>
    <property type="match status" value="2"/>
</dbReference>
<dbReference type="InterPro" id="IPR019775">
    <property type="entry name" value="WD40_repeat_CS"/>
</dbReference>
<evidence type="ECO:0000256" key="3">
    <source>
        <dbReference type="ARBA" id="ARBA00022737"/>
    </source>
</evidence>
<dbReference type="GeneID" id="77732823"/>
<evidence type="ECO:0000256" key="5">
    <source>
        <dbReference type="PROSITE-ProRule" id="PRU00221"/>
    </source>
</evidence>
<dbReference type="Gene3D" id="2.130.10.10">
    <property type="entry name" value="YVTN repeat-like/Quinoprotein amine dehydrogenase"/>
    <property type="match status" value="2"/>
</dbReference>
<organism evidence="7 8">
    <name type="scientific">Dioszegia hungarica</name>
    <dbReference type="NCBI Taxonomy" id="4972"/>
    <lineage>
        <taxon>Eukaryota</taxon>
        <taxon>Fungi</taxon>
        <taxon>Dikarya</taxon>
        <taxon>Basidiomycota</taxon>
        <taxon>Agaricomycotina</taxon>
        <taxon>Tremellomycetes</taxon>
        <taxon>Tremellales</taxon>
        <taxon>Bulleribasidiaceae</taxon>
        <taxon>Dioszegia</taxon>
    </lineage>
</organism>
<evidence type="ECO:0000256" key="6">
    <source>
        <dbReference type="SAM" id="MobiDB-lite"/>
    </source>
</evidence>
<dbReference type="Proteomes" id="UP001164286">
    <property type="component" value="Unassembled WGS sequence"/>
</dbReference>
<dbReference type="SMART" id="SM00320">
    <property type="entry name" value="WD40"/>
    <property type="match status" value="5"/>
</dbReference>
<dbReference type="AlphaFoldDB" id="A0AA38LTQ4"/>
<dbReference type="InterPro" id="IPR015943">
    <property type="entry name" value="WD40/YVTN_repeat-like_dom_sf"/>
</dbReference>
<comment type="caution">
    <text evidence="7">The sequence shown here is derived from an EMBL/GenBank/DDBJ whole genome shotgun (WGS) entry which is preliminary data.</text>
</comment>
<evidence type="ECO:0000256" key="2">
    <source>
        <dbReference type="ARBA" id="ARBA00022574"/>
    </source>
</evidence>
<dbReference type="SUPFAM" id="SSF50978">
    <property type="entry name" value="WD40 repeat-like"/>
    <property type="match status" value="1"/>
</dbReference>
<protein>
    <submittedName>
        <fullName evidence="7">WD40-repeat-containing domain protein</fullName>
    </submittedName>
</protein>